<dbReference type="KEGG" id="hla:Hlac_1652"/>
<sequence>MVDTYNVSGRWFLYTPQRPTNVGLYDTYLAVRHRLHDGDPPEHVAIVITERDLLANGAFDTLSAALGWAFEYGAERVTVSVSVLDAAVVSTLVRELRRIDAPRRVVVRGPEDEVLDGGVVDGGVVAGSVVDGGIVDDGVVDDSASESETAPGDESGTDSERRRRNRRSDAEGQRDGRLDDAPIRITVGLGGKAEFAAAVRELAVDVDAGDLDPESIDPADVSDRLVFPEEPDLVIKTGAERLSDFAIWQSVYAELYFTDVNWRDFRKRDYLRAVLDFQDRQRRFGR</sequence>
<dbReference type="Pfam" id="PF01255">
    <property type="entry name" value="Prenyltransf"/>
    <property type="match status" value="1"/>
</dbReference>
<dbReference type="Gene3D" id="3.40.1180.10">
    <property type="entry name" value="Decaprenyl diphosphate synthase-like"/>
    <property type="match status" value="1"/>
</dbReference>
<dbReference type="FunFam" id="3.40.1180.10:FF:000016">
    <property type="entry name" value="Undecaprenyl diphosphate synthase"/>
    <property type="match status" value="1"/>
</dbReference>
<feature type="compositionally biased region" description="Basic and acidic residues" evidence="2">
    <location>
        <begin position="167"/>
        <end position="177"/>
    </location>
</feature>
<dbReference type="EMBL" id="CP001365">
    <property type="protein sequence ID" value="ACM57237.1"/>
    <property type="molecule type" value="Genomic_DNA"/>
</dbReference>
<dbReference type="InterPro" id="IPR001441">
    <property type="entry name" value="UPP_synth-like"/>
</dbReference>
<evidence type="ECO:0000313" key="3">
    <source>
        <dbReference type="EMBL" id="ACM57237.1"/>
    </source>
</evidence>
<reference evidence="3 4" key="1">
    <citation type="journal article" date="2016" name="Stand. Genomic Sci.">
        <title>Complete genome sequence of the Antarctic Halorubrum lacusprofundi type strain ACAM 34.</title>
        <authorList>
            <person name="Anderson I.J."/>
            <person name="DasSarma P."/>
            <person name="Lucas S."/>
            <person name="Copeland A."/>
            <person name="Lapidus A."/>
            <person name="Del Rio T.G."/>
            <person name="Tice H."/>
            <person name="Dalin E."/>
            <person name="Bruce D.C."/>
            <person name="Goodwin L."/>
            <person name="Pitluck S."/>
            <person name="Sims D."/>
            <person name="Brettin T.S."/>
            <person name="Detter J.C."/>
            <person name="Han C.S."/>
            <person name="Larimer F."/>
            <person name="Hauser L."/>
            <person name="Land M."/>
            <person name="Ivanova N."/>
            <person name="Richardson P."/>
            <person name="Cavicchioli R."/>
            <person name="DasSarma S."/>
            <person name="Woese C.R."/>
            <person name="Kyrpides N.C."/>
        </authorList>
    </citation>
    <scope>NUCLEOTIDE SEQUENCE [LARGE SCALE GENOMIC DNA]</scope>
    <source>
        <strain evidence="4">ATCC 49239 / DSM 5036 / JCM 8891 / ACAM 34</strain>
    </source>
</reference>
<dbReference type="PANTHER" id="PTHR10291:SF28">
    <property type="entry name" value="UNDECAPRENYL DIPHOSPHATE SYNTHASE"/>
    <property type="match status" value="1"/>
</dbReference>
<proteinExistence type="predicted"/>
<evidence type="ECO:0000256" key="1">
    <source>
        <dbReference type="ARBA" id="ARBA00022679"/>
    </source>
</evidence>
<accession>B9LPE9</accession>
<dbReference type="InterPro" id="IPR036424">
    <property type="entry name" value="UPP_synth-like_sf"/>
</dbReference>
<dbReference type="SUPFAM" id="SSF64005">
    <property type="entry name" value="Undecaprenyl diphosphate synthase"/>
    <property type="match status" value="1"/>
</dbReference>
<keyword evidence="1" id="KW-0808">Transferase</keyword>
<dbReference type="eggNOG" id="arCOG01532">
    <property type="taxonomic scope" value="Archaea"/>
</dbReference>
<keyword evidence="4" id="KW-1185">Reference proteome</keyword>
<evidence type="ECO:0000313" key="4">
    <source>
        <dbReference type="Proteomes" id="UP000000740"/>
    </source>
</evidence>
<dbReference type="GO" id="GO:0045547">
    <property type="term" value="F:ditrans,polycis-polyprenyl diphosphate synthase [(2E,6E)-farnesyl diphosphate specific] activity"/>
    <property type="evidence" value="ECO:0007669"/>
    <property type="project" value="TreeGrafter"/>
</dbReference>
<dbReference type="AlphaFoldDB" id="B9LPE9"/>
<gene>
    <name evidence="3" type="ordered locus">Hlac_1652</name>
</gene>
<dbReference type="GO" id="GO:0016094">
    <property type="term" value="P:polyprenol biosynthetic process"/>
    <property type="evidence" value="ECO:0007669"/>
    <property type="project" value="TreeGrafter"/>
</dbReference>
<protein>
    <submittedName>
        <fullName evidence="3">Di-trans-poly-cis-decaprenylcistransferase</fullName>
    </submittedName>
</protein>
<organism evidence="3 4">
    <name type="scientific">Halorubrum lacusprofundi (strain ATCC 49239 / DSM 5036 / JCM 8891 / ACAM 34)</name>
    <dbReference type="NCBI Taxonomy" id="416348"/>
    <lineage>
        <taxon>Archaea</taxon>
        <taxon>Methanobacteriati</taxon>
        <taxon>Methanobacteriota</taxon>
        <taxon>Stenosarchaea group</taxon>
        <taxon>Halobacteria</taxon>
        <taxon>Halobacteriales</taxon>
        <taxon>Haloferacaceae</taxon>
        <taxon>Halorubrum</taxon>
    </lineage>
</organism>
<evidence type="ECO:0000256" key="2">
    <source>
        <dbReference type="SAM" id="MobiDB-lite"/>
    </source>
</evidence>
<dbReference type="Proteomes" id="UP000000740">
    <property type="component" value="Chromosome 1"/>
</dbReference>
<dbReference type="PANTHER" id="PTHR10291">
    <property type="entry name" value="DEHYDRODOLICHYL DIPHOSPHATE SYNTHASE FAMILY MEMBER"/>
    <property type="match status" value="1"/>
</dbReference>
<dbReference type="HOGENOM" id="CLU_038505_2_1_2"/>
<name>B9LPE9_HALLT</name>
<feature type="region of interest" description="Disordered" evidence="2">
    <location>
        <begin position="137"/>
        <end position="177"/>
    </location>
</feature>